<keyword evidence="1" id="KW-0812">Transmembrane</keyword>
<evidence type="ECO:0000313" key="2">
    <source>
        <dbReference type="EMBL" id="NCN65688.1"/>
    </source>
</evidence>
<dbReference type="AlphaFoldDB" id="A0A8J8CGB6"/>
<dbReference type="Gene3D" id="1.20.1640.10">
    <property type="entry name" value="Multidrug efflux transporter AcrB transmembrane domain"/>
    <property type="match status" value="1"/>
</dbReference>
<protein>
    <recommendedName>
        <fullName evidence="4">Membrane transport protein MMPL domain-containing protein</fullName>
    </recommendedName>
</protein>
<feature type="transmembrane region" description="Helical" evidence="1">
    <location>
        <begin position="37"/>
        <end position="62"/>
    </location>
</feature>
<gene>
    <name evidence="2" type="ORF">GW910_06510</name>
</gene>
<keyword evidence="1" id="KW-0472">Membrane</keyword>
<reference evidence="2" key="1">
    <citation type="submission" date="2019-11" db="EMBL/GenBank/DDBJ databases">
        <title>Lipid analysis of CO2-rich subsurface aquifers suggests an autotrophy-based deep biosphere with lysolipids enriched in CPR bacteria.</title>
        <authorList>
            <person name="Probst A.J."/>
            <person name="Elling F.J."/>
            <person name="Castelle C.J."/>
            <person name="Zhu Q."/>
            <person name="Elvert M."/>
            <person name="Birarda G."/>
            <person name="Holman H.-Y."/>
            <person name="Lane K.R."/>
            <person name="Ladd B."/>
            <person name="Ryan M.C."/>
            <person name="Woyke T."/>
            <person name="Hinrichs K.-U."/>
            <person name="Banfield J.F."/>
        </authorList>
    </citation>
    <scope>NUCLEOTIDE SEQUENCE</scope>
    <source>
        <strain evidence="2">CG_2015-01_33_1645</strain>
    </source>
</reference>
<evidence type="ECO:0000313" key="3">
    <source>
        <dbReference type="Proteomes" id="UP000768163"/>
    </source>
</evidence>
<evidence type="ECO:0000256" key="1">
    <source>
        <dbReference type="SAM" id="Phobius"/>
    </source>
</evidence>
<proteinExistence type="predicted"/>
<organism evidence="2 3">
    <name type="scientific">Candidatus Altarchaeum hamiconexum</name>
    <dbReference type="NCBI Taxonomy" id="1803513"/>
    <lineage>
        <taxon>Archaea</taxon>
        <taxon>Candidatus Altarchaeota</taxon>
        <taxon>Candidatus Altiarchaeia</taxon>
        <taxon>Candidatus Altarchaeales</taxon>
        <taxon>Candidatus Altarchaeaceae</taxon>
        <taxon>Candidatus Altarchaeum</taxon>
    </lineage>
</organism>
<keyword evidence="1" id="KW-1133">Transmembrane helix</keyword>
<dbReference type="SUPFAM" id="SSF82866">
    <property type="entry name" value="Multidrug efflux transporter AcrB transmembrane domain"/>
    <property type="match status" value="1"/>
</dbReference>
<feature type="non-terminal residue" evidence="2">
    <location>
        <position position="1"/>
    </location>
</feature>
<dbReference type="Proteomes" id="UP000768163">
    <property type="component" value="Unassembled WGS sequence"/>
</dbReference>
<dbReference type="EMBL" id="JAACVF010000202">
    <property type="protein sequence ID" value="NCN65688.1"/>
    <property type="molecule type" value="Genomic_DNA"/>
</dbReference>
<comment type="caution">
    <text evidence="2">The sequence shown here is derived from an EMBL/GenBank/DDBJ whole genome shotgun (WGS) entry which is preliminary data.</text>
</comment>
<accession>A0A8J8CGB6</accession>
<feature type="transmembrane region" description="Helical" evidence="1">
    <location>
        <begin position="12"/>
        <end position="31"/>
    </location>
</feature>
<name>A0A8J8CGB6_9ARCH</name>
<sequence>MENTLVGVGRPILTTGTAATVGFSVLLLGTLPMLHGLAILLCVGVICCVLTTFLLLPPVLILGEKFKRKI</sequence>
<evidence type="ECO:0008006" key="4">
    <source>
        <dbReference type="Google" id="ProtNLM"/>
    </source>
</evidence>